<dbReference type="GO" id="GO:0004321">
    <property type="term" value="F:fatty-acyl-CoA synthase activity"/>
    <property type="evidence" value="ECO:0007669"/>
    <property type="project" value="UniProtKB-EC"/>
</dbReference>
<evidence type="ECO:0000259" key="27">
    <source>
        <dbReference type="PROSITE" id="PS50075"/>
    </source>
</evidence>
<dbReference type="Gene3D" id="3.40.50.720">
    <property type="entry name" value="NAD(P)-binding Rossmann-like Domain"/>
    <property type="match status" value="1"/>
</dbReference>
<evidence type="ECO:0000256" key="20">
    <source>
        <dbReference type="ARBA" id="ARBA00048508"/>
    </source>
</evidence>
<gene>
    <name evidence="29" type="ORF">KHLLAP_LOCUS12783</name>
</gene>
<reference evidence="29" key="1">
    <citation type="submission" date="2023-10" db="EMBL/GenBank/DDBJ databases">
        <authorList>
            <person name="Hackl T."/>
        </authorList>
    </citation>
    <scope>NUCLEOTIDE SEQUENCE</scope>
</reference>
<dbReference type="InterPro" id="IPR047224">
    <property type="entry name" value="FAS_alpha_su_C"/>
</dbReference>
<evidence type="ECO:0000313" key="30">
    <source>
        <dbReference type="Proteomes" id="UP001295740"/>
    </source>
</evidence>
<evidence type="ECO:0000256" key="5">
    <source>
        <dbReference type="ARBA" id="ARBA00014008"/>
    </source>
</evidence>
<dbReference type="Proteomes" id="UP001295740">
    <property type="component" value="Unassembled WGS sequence"/>
</dbReference>
<dbReference type="Gene3D" id="3.40.47.10">
    <property type="match status" value="1"/>
</dbReference>
<dbReference type="GO" id="GO:0044550">
    <property type="term" value="P:secondary metabolite biosynthetic process"/>
    <property type="evidence" value="ECO:0007669"/>
    <property type="project" value="UniProtKB-ARBA"/>
</dbReference>
<evidence type="ECO:0000256" key="8">
    <source>
        <dbReference type="ARBA" id="ARBA00022553"/>
    </source>
</evidence>
<dbReference type="Gene3D" id="6.10.140.1410">
    <property type="match status" value="1"/>
</dbReference>
<evidence type="ECO:0000256" key="16">
    <source>
        <dbReference type="ARBA" id="ARBA00023098"/>
    </source>
</evidence>
<dbReference type="InterPro" id="IPR009081">
    <property type="entry name" value="PP-bd_ACP"/>
</dbReference>
<dbReference type="GO" id="GO:0042759">
    <property type="term" value="P:long-chain fatty acid biosynthetic process"/>
    <property type="evidence" value="ECO:0007669"/>
    <property type="project" value="UniProtKB-UniRule"/>
</dbReference>
<keyword evidence="15" id="KW-0520">NAD</keyword>
<feature type="compositionally biased region" description="Low complexity" evidence="26">
    <location>
        <begin position="103"/>
        <end position="116"/>
    </location>
</feature>
<dbReference type="NCBIfam" id="TIGR00556">
    <property type="entry name" value="pantethn_trn"/>
    <property type="match status" value="1"/>
</dbReference>
<dbReference type="PIRSF" id="PIRSF000454">
    <property type="entry name" value="FAS_yeast_alpha"/>
    <property type="match status" value="1"/>
</dbReference>
<sequence length="1865" mass="205218">MRPEVEQELAHTLLVELLAYQFASPVRWIETQDVFLRDKTAERIVEVGPADTLGVMAKRTLASQYEAFDAAKSVQRQILCYNKDAKEIYYDVDPIDEEPEPTPAAASSSSNYAPTSAPAAAAAPASAAPSSAGPAAAVPDAPVSALEIVRALIAQKLKKPFLEVPLSKAIKDLVGGKSTLQNEIIGDLGKEFGSTPDKPEDTPLDELGGLMQQTFNGQLGKQSQSLIARLVSSKMPGGFNITAARKYLETRWGLASGRQDGVLILAITMEPPARLTSEGDAKAYFDDVVQKYAANTGVSLSTAASAGPAAGSGGGMMMDPAAIDALTKDQRALFKQQLELLARYLKMDLRAGDKAAQTSQKSSQVLQAQLDLWSAEHGDFYAGGIEPVFSPLKARIYDSSWNWARQDALSMYYDVIFGRLRIVDREIVSRCIRIMTKSNPLLLEFMQYHIDNCPTERGETYALAKLLGEQLIENCKEVLNVSPVYKDVAVPTGPHTTIDPRGNLSYEEVPRQSCRKLERYVQQMAEGGKISEYGNRAKVQNDIARLIKLMKEQHKMSKTAKLEFKNLYGGVLRSLAMNESQIMPKDNPRSSGLGKKIASKANSQPNKGKMETIPFLHLKRHNMHGWEYSKKLTGVYLNCLEGAARDGVTYQDKYVLMTGAGAGSIGAEVLQGLISGGARVIVTTSRFSRQVTEDYQAMYAKYGARGSQLVVVPFNQGSKQDVEALVDYIYDPKNGLGWDLDYIVPFAAISENGRQIDQIDSKSELAHRIMLTNLLRLLGRVKLQKSDRGFETRPAQVILPLSPNHGTFGSDGLYSESKLGLETLFNRWHSEDWANYLTICGAVIGWTRGTGLMSGNNIVAEGVERFGVRTFSQQEMAFNLLGLMSPNIVDICQHEPVFADLNGGLQFIPNLNDTMTRLRKDITETSEVRRAVTKETAIEDKIINGEDSEALYKKKFIQPRANLQFRFPRLPDWETEIKPLNEDLEGMVDLEKVVVVTGFAEVGPWGNSRTRWEMEAFGEFSLEGCVEMAWVMGLIKNHNGPIKGQPYSGWVDAKSGDPVEEKDIKPKYEKYILDHAGIRLIEPELFDGYDPNKKMMLHEVSIDEDLEPFEASKETAEEFKREHGDKCEIFEIPESGEYIIRMKKGASLWIPKALRFDRLVAGQIPTGWDAKKYGVPDDIISQVDRVTLYTLVSVSEALLSSGIIDPYEFYKYVHVSEVGNCIGSGMGGMTALNGMYTKRKMDQPVQNDILQESFINTMAAWVNMLLLSSSGPIKTPVGACATAVESLDVGFETIMEGKARVCLVGGFDDFGEEGSYEFANMKATSNAVDEFAHGRTPGEMSRPTTTTRNGFMESQGCGVEIIMTAKLALDMGLPIYGILALTTTASDKTGRSVPAPGQGVLTTAREVPGKFPSPLLDMKYRRRQIELRKKQIRNWKESELEYLYEEVSAMQSQGHEFDAKEYTQERAVHVEKEAARQVKEALRSFGNNFWKQDSSIAPLRGALATWGLTIDDLGVASFHGTSTKANDKNESSVICQQLRHLGRKKGNAVMGIFQKYLTGHPKGAAGAWMFNGALQVLNTGLVPGNRNADNIDEVMEQFDLIVYPSRSIQTDGVKAFSVTSFGFGQKGAQAIGVHAQYLFAALDKQAYAEYVAKVTARQKKSYRYFHNGMVNNTLFQAKSTGPYTDEQLSSVLLNPDARVSEDKKSAGLAYASNFANQAAAPQLAKSKTTKEMVEGLARSLETGKNNKVGVDVEDIADINIENDTFVQRNFTKEEIAYCGRSPSPQSSFAGRWCAKEAVFKSLNVESKGAGAPLIEIEILSNEQGAPIVSLHGNAEDAAKKAGVKEISVSISHSETQAIAIAVATF</sequence>
<evidence type="ECO:0000313" key="29">
    <source>
        <dbReference type="EMBL" id="CAJ2512315.1"/>
    </source>
</evidence>
<dbReference type="PROSITE" id="PS52004">
    <property type="entry name" value="KS3_2"/>
    <property type="match status" value="1"/>
</dbReference>
<accession>A0AAI8VXB5</accession>
<keyword evidence="12 24" id="KW-0460">Magnesium</keyword>
<keyword evidence="17" id="KW-0275">Fatty acid biosynthesis</keyword>
<dbReference type="InterPro" id="IPR050830">
    <property type="entry name" value="Fungal_FAS"/>
</dbReference>
<evidence type="ECO:0000256" key="7">
    <source>
        <dbReference type="ARBA" id="ARBA00022516"/>
    </source>
</evidence>
<dbReference type="InterPro" id="IPR014031">
    <property type="entry name" value="Ketoacyl_synth_C"/>
</dbReference>
<dbReference type="InterPro" id="IPR040899">
    <property type="entry name" value="Fas_alpha_ACP"/>
</dbReference>
<dbReference type="Pfam" id="PF18314">
    <property type="entry name" value="FAS_I_H"/>
    <property type="match status" value="1"/>
</dbReference>
<feature type="binding site" evidence="24">
    <location>
        <position position="1752"/>
    </location>
    <ligand>
        <name>Mg(2+)</name>
        <dbReference type="ChEBI" id="CHEBI:18420"/>
    </ligand>
</feature>
<keyword evidence="18" id="KW-0511">Multifunctional enzyme</keyword>
<keyword evidence="30" id="KW-1185">Reference proteome</keyword>
<dbReference type="InterPro" id="IPR041550">
    <property type="entry name" value="FASI_helical"/>
</dbReference>
<evidence type="ECO:0000256" key="6">
    <source>
        <dbReference type="ARBA" id="ARBA00022450"/>
    </source>
</evidence>
<dbReference type="Pfam" id="PF00109">
    <property type="entry name" value="ketoacyl-synt"/>
    <property type="match status" value="1"/>
</dbReference>
<feature type="region of interest" description="Disordered" evidence="26">
    <location>
        <begin position="582"/>
        <end position="605"/>
    </location>
</feature>
<evidence type="ECO:0000256" key="1">
    <source>
        <dbReference type="ARBA" id="ARBA00007485"/>
    </source>
</evidence>
<evidence type="ECO:0000256" key="13">
    <source>
        <dbReference type="ARBA" id="ARBA00022857"/>
    </source>
</evidence>
<dbReference type="Pfam" id="PF01648">
    <property type="entry name" value="ACPS"/>
    <property type="match status" value="1"/>
</dbReference>
<dbReference type="GO" id="GO:0008897">
    <property type="term" value="F:holo-[acyl-carrier-protein] synthase activity"/>
    <property type="evidence" value="ECO:0007669"/>
    <property type="project" value="InterPro"/>
</dbReference>
<dbReference type="CDD" id="cd00828">
    <property type="entry name" value="elong_cond_enzymes"/>
    <property type="match status" value="1"/>
</dbReference>
<keyword evidence="6 22" id="KW-0596">Phosphopantetheine</keyword>
<evidence type="ECO:0000256" key="22">
    <source>
        <dbReference type="PIRNR" id="PIRNR000454"/>
    </source>
</evidence>
<dbReference type="SUPFAM" id="SSF51735">
    <property type="entry name" value="NAD(P)-binding Rossmann-fold domains"/>
    <property type="match status" value="1"/>
</dbReference>
<dbReference type="Gene3D" id="3.90.470.20">
    <property type="entry name" value="4'-phosphopantetheinyl transferase domain"/>
    <property type="match status" value="1"/>
</dbReference>
<dbReference type="SUPFAM" id="SSF53901">
    <property type="entry name" value="Thiolase-like"/>
    <property type="match status" value="2"/>
</dbReference>
<dbReference type="InterPro" id="IPR037143">
    <property type="entry name" value="4-PPantetheinyl_Trfase_dom_sf"/>
</dbReference>
<evidence type="ECO:0000256" key="26">
    <source>
        <dbReference type="SAM" id="MobiDB-lite"/>
    </source>
</evidence>
<dbReference type="InterPro" id="IPR020841">
    <property type="entry name" value="PKS_Beta-ketoAc_synthase_dom"/>
</dbReference>
<evidence type="ECO:0000256" key="10">
    <source>
        <dbReference type="ARBA" id="ARBA00022723"/>
    </source>
</evidence>
<comment type="catalytic activity">
    <reaction evidence="21">
        <text>a fatty acyl-[ACP] + malonyl-[ACP] + H(+) = a 3-oxoacyl-[ACP] + holo-[ACP] + CO2</text>
        <dbReference type="Rhea" id="RHEA:22836"/>
        <dbReference type="Rhea" id="RHEA-COMP:9623"/>
        <dbReference type="Rhea" id="RHEA-COMP:9685"/>
        <dbReference type="Rhea" id="RHEA-COMP:9916"/>
        <dbReference type="Rhea" id="RHEA-COMP:14125"/>
        <dbReference type="ChEBI" id="CHEBI:15378"/>
        <dbReference type="ChEBI" id="CHEBI:16526"/>
        <dbReference type="ChEBI" id="CHEBI:64479"/>
        <dbReference type="ChEBI" id="CHEBI:78449"/>
        <dbReference type="ChEBI" id="CHEBI:78776"/>
        <dbReference type="ChEBI" id="CHEBI:138651"/>
        <dbReference type="EC" id="2.3.1.41"/>
    </reaction>
</comment>
<dbReference type="InterPro" id="IPR026025">
    <property type="entry name" value="FAS_alpha_yeast"/>
</dbReference>
<dbReference type="EC" id="1.1.1.100" evidence="3"/>
<dbReference type="SUPFAM" id="SSF52151">
    <property type="entry name" value="FabD/lysophospholipase-like"/>
    <property type="match status" value="1"/>
</dbReference>
<feature type="binding site" evidence="24">
    <location>
        <position position="1751"/>
    </location>
    <ligand>
        <name>Mg(2+)</name>
        <dbReference type="ChEBI" id="CHEBI:18420"/>
    </ligand>
</feature>
<dbReference type="EC" id="2.3.1.86" evidence="2"/>
<keyword evidence="14" id="KW-0560">Oxidoreductase</keyword>
<evidence type="ECO:0000256" key="9">
    <source>
        <dbReference type="ARBA" id="ARBA00022679"/>
    </source>
</evidence>
<dbReference type="InterPro" id="IPR004568">
    <property type="entry name" value="Ppantetheine-prot_Trfase_dom"/>
</dbReference>
<evidence type="ECO:0000256" key="25">
    <source>
        <dbReference type="PIRSR" id="PIRSR000454-4"/>
    </source>
</evidence>
<name>A0AAI8VXB5_9PEZI</name>
<proteinExistence type="inferred from homology"/>
<dbReference type="InterPro" id="IPR008278">
    <property type="entry name" value="4-PPantetheinyl_Trfase_dom"/>
</dbReference>
<dbReference type="InterPro" id="IPR016039">
    <property type="entry name" value="Thiolase-like"/>
</dbReference>
<dbReference type="GO" id="GO:0000287">
    <property type="term" value="F:magnesium ion binding"/>
    <property type="evidence" value="ECO:0007669"/>
    <property type="project" value="InterPro"/>
</dbReference>
<organism evidence="29 30">
    <name type="scientific">Anthostomella pinea</name>
    <dbReference type="NCBI Taxonomy" id="933095"/>
    <lineage>
        <taxon>Eukaryota</taxon>
        <taxon>Fungi</taxon>
        <taxon>Dikarya</taxon>
        <taxon>Ascomycota</taxon>
        <taxon>Pezizomycotina</taxon>
        <taxon>Sordariomycetes</taxon>
        <taxon>Xylariomycetidae</taxon>
        <taxon>Xylariales</taxon>
        <taxon>Xylariaceae</taxon>
        <taxon>Anthostomella</taxon>
    </lineage>
</organism>
<feature type="binding site" evidence="24">
    <location>
        <position position="1753"/>
    </location>
    <ligand>
        <name>Mg(2+)</name>
        <dbReference type="ChEBI" id="CHEBI:18420"/>
    </ligand>
</feature>
<evidence type="ECO:0000256" key="4">
    <source>
        <dbReference type="ARBA" id="ARBA00013191"/>
    </source>
</evidence>
<dbReference type="EC" id="2.3.1.41" evidence="4"/>
<evidence type="ECO:0000259" key="28">
    <source>
        <dbReference type="PROSITE" id="PS52004"/>
    </source>
</evidence>
<dbReference type="InterPro" id="IPR002582">
    <property type="entry name" value="ACPS"/>
</dbReference>
<dbReference type="Gene3D" id="6.10.250.1940">
    <property type="match status" value="1"/>
</dbReference>
<keyword evidence="8" id="KW-0597">Phosphoprotein</keyword>
<dbReference type="SUPFAM" id="SSF56214">
    <property type="entry name" value="4'-phosphopantetheinyl transferase"/>
    <property type="match status" value="1"/>
</dbReference>
<comment type="catalytic activity">
    <reaction evidence="20">
        <text>a (3R)-hydroxyacyl-[ACP] + NADP(+) = a 3-oxoacyl-[ACP] + NADPH + H(+)</text>
        <dbReference type="Rhea" id="RHEA:17397"/>
        <dbReference type="Rhea" id="RHEA-COMP:9916"/>
        <dbReference type="Rhea" id="RHEA-COMP:9945"/>
        <dbReference type="ChEBI" id="CHEBI:15378"/>
        <dbReference type="ChEBI" id="CHEBI:57783"/>
        <dbReference type="ChEBI" id="CHEBI:58349"/>
        <dbReference type="ChEBI" id="CHEBI:78776"/>
        <dbReference type="ChEBI" id="CHEBI:78827"/>
        <dbReference type="EC" id="1.1.1.100"/>
    </reaction>
</comment>
<dbReference type="Pfam" id="PF02801">
    <property type="entry name" value="Ketoacyl-synt_C"/>
    <property type="match status" value="1"/>
</dbReference>
<protein>
    <recommendedName>
        <fullName evidence="5">Fatty acid synthase subunit alpha</fullName>
        <ecNumber evidence="3">1.1.1.100</ecNumber>
        <ecNumber evidence="4">2.3.1.41</ecNumber>
        <ecNumber evidence="2">2.3.1.86</ecNumber>
    </recommendedName>
</protein>
<evidence type="ECO:0000256" key="19">
    <source>
        <dbReference type="ARBA" id="ARBA00048237"/>
    </source>
</evidence>
<dbReference type="PANTHER" id="PTHR10982">
    <property type="entry name" value="MALONYL COA-ACYL CARRIER PROTEIN TRANSACYLASE"/>
    <property type="match status" value="1"/>
</dbReference>
<keyword evidence="16" id="KW-0443">Lipid metabolism</keyword>
<dbReference type="Gene3D" id="6.10.140.1390">
    <property type="match status" value="1"/>
</dbReference>
<dbReference type="HAMAP" id="MF_00101">
    <property type="entry name" value="AcpS"/>
    <property type="match status" value="1"/>
</dbReference>
<comment type="catalytic activity">
    <reaction evidence="19">
        <text>acetyl-CoA + n malonyl-CoA + 2n NADPH + 4n H(+) = a long-chain-acyl-CoA + n CoA + n CO2 + 2n NADP(+).</text>
        <dbReference type="EC" id="2.3.1.86"/>
    </reaction>
</comment>
<feature type="binding site" evidence="24">
    <location>
        <position position="1851"/>
    </location>
    <ligand>
        <name>Mg(2+)</name>
        <dbReference type="ChEBI" id="CHEBI:18420"/>
    </ligand>
</feature>
<dbReference type="InterPro" id="IPR036291">
    <property type="entry name" value="NAD(P)-bd_dom_sf"/>
</dbReference>
<feature type="region of interest" description="Disordered" evidence="26">
    <location>
        <begin position="94"/>
        <end position="116"/>
    </location>
</feature>
<evidence type="ECO:0000256" key="2">
    <source>
        <dbReference type="ARBA" id="ARBA00012878"/>
    </source>
</evidence>
<dbReference type="CDD" id="cd08950">
    <property type="entry name" value="KR_fFAS_SDR_c_like"/>
    <property type="match status" value="1"/>
</dbReference>
<dbReference type="PROSITE" id="PS50075">
    <property type="entry name" value="CARRIER"/>
    <property type="match status" value="1"/>
</dbReference>
<evidence type="ECO:0000256" key="17">
    <source>
        <dbReference type="ARBA" id="ARBA00023160"/>
    </source>
</evidence>
<evidence type="ECO:0000256" key="11">
    <source>
        <dbReference type="ARBA" id="ARBA00022832"/>
    </source>
</evidence>
<dbReference type="InterPro" id="IPR014030">
    <property type="entry name" value="Ketoacyl_synth_N"/>
</dbReference>
<evidence type="ECO:0000256" key="24">
    <source>
        <dbReference type="PIRSR" id="PIRSR000454-3"/>
    </source>
</evidence>
<dbReference type="GO" id="GO:0004316">
    <property type="term" value="F:3-oxoacyl-[acyl-carrier-protein] reductase (NADPH) activity"/>
    <property type="evidence" value="ECO:0007669"/>
    <property type="project" value="UniProtKB-EC"/>
</dbReference>
<dbReference type="Gene3D" id="3.30.70.2490">
    <property type="match status" value="1"/>
</dbReference>
<feature type="domain" description="Ketosynthase family 3 (KS3)" evidence="28">
    <location>
        <begin position="1094"/>
        <end position="1634"/>
    </location>
</feature>
<dbReference type="Pfam" id="PF18325">
    <property type="entry name" value="Fas_alpha_ACP"/>
    <property type="match status" value="1"/>
</dbReference>
<dbReference type="InterPro" id="IPR016035">
    <property type="entry name" value="Acyl_Trfase/lysoPLipase"/>
</dbReference>
<dbReference type="FunFam" id="3.30.70.2490:FF:000001">
    <property type="entry name" value="Fatty acid synthase subunit alpha"/>
    <property type="match status" value="1"/>
</dbReference>
<dbReference type="Gene3D" id="6.10.250.1930">
    <property type="match status" value="1"/>
</dbReference>
<feature type="domain" description="Carrier" evidence="27">
    <location>
        <begin position="143"/>
        <end position="218"/>
    </location>
</feature>
<keyword evidence="11" id="KW-0276">Fatty acid metabolism</keyword>
<keyword evidence="7" id="KW-0444">Lipid biosynthesis</keyword>
<keyword evidence="10 24" id="KW-0479">Metal-binding</keyword>
<dbReference type="PROSITE" id="PS00606">
    <property type="entry name" value="KS3_1"/>
    <property type="match status" value="1"/>
</dbReference>
<dbReference type="Gene3D" id="3.90.25.70">
    <property type="match status" value="1"/>
</dbReference>
<dbReference type="FunFam" id="3.90.470.20:FF:000005">
    <property type="entry name" value="Fatty acid synthase alpha subunit FasA"/>
    <property type="match status" value="1"/>
</dbReference>
<dbReference type="GO" id="GO:0004312">
    <property type="term" value="F:fatty acid synthase activity"/>
    <property type="evidence" value="ECO:0007669"/>
    <property type="project" value="InterPro"/>
</dbReference>
<dbReference type="EMBL" id="CAUWAG010000019">
    <property type="protein sequence ID" value="CAJ2512315.1"/>
    <property type="molecule type" value="Genomic_DNA"/>
</dbReference>
<comment type="similarity">
    <text evidence="1 22">Belongs to the thiolase-like superfamily. Fungal fatty acid synthetase subunit alpha family.</text>
</comment>
<evidence type="ECO:0000256" key="12">
    <source>
        <dbReference type="ARBA" id="ARBA00022842"/>
    </source>
</evidence>
<dbReference type="FunFam" id="3.90.25.70:FF:000001">
    <property type="entry name" value="Fatty acid synthase subunit alpha"/>
    <property type="match status" value="1"/>
</dbReference>
<dbReference type="GO" id="GO:0005835">
    <property type="term" value="C:fatty acid synthase complex"/>
    <property type="evidence" value="ECO:0007669"/>
    <property type="project" value="InterPro"/>
</dbReference>
<dbReference type="InterPro" id="IPR018201">
    <property type="entry name" value="Ketoacyl_synth_AS"/>
</dbReference>
<evidence type="ECO:0000256" key="18">
    <source>
        <dbReference type="ARBA" id="ARBA00023268"/>
    </source>
</evidence>
<evidence type="ECO:0000256" key="23">
    <source>
        <dbReference type="PIRSR" id="PIRSR000454-1"/>
    </source>
</evidence>
<evidence type="ECO:0000256" key="21">
    <source>
        <dbReference type="ARBA" id="ARBA00049541"/>
    </source>
</evidence>
<keyword evidence="9 22" id="KW-0808">Transferase</keyword>
<feature type="binding site" evidence="24">
    <location>
        <position position="1852"/>
    </location>
    <ligand>
        <name>Mg(2+)</name>
        <dbReference type="ChEBI" id="CHEBI:18420"/>
    </ligand>
</feature>
<evidence type="ECO:0000256" key="15">
    <source>
        <dbReference type="ARBA" id="ARBA00023027"/>
    </source>
</evidence>
<evidence type="ECO:0000256" key="14">
    <source>
        <dbReference type="ARBA" id="ARBA00023002"/>
    </source>
</evidence>
<feature type="active site" description="For beta-ketoacyl synthase activity" evidence="23">
    <location>
        <position position="1280"/>
    </location>
</feature>
<comment type="caution">
    <text evidence="29">The sequence shown here is derived from an EMBL/GenBank/DDBJ whole genome shotgun (WGS) entry which is preliminary data.</text>
</comment>
<dbReference type="GO" id="GO:0004315">
    <property type="term" value="F:3-oxoacyl-[acyl-carrier-protein] synthase activity"/>
    <property type="evidence" value="ECO:0007669"/>
    <property type="project" value="UniProtKB-EC"/>
</dbReference>
<keyword evidence="13" id="KW-0521">NADP</keyword>
<dbReference type="PANTHER" id="PTHR10982:SF21">
    <property type="entry name" value="FATTY ACID SYNTHASE SUBUNIT BETA"/>
    <property type="match status" value="1"/>
</dbReference>
<feature type="modified residue" description="O-(pantetheine 4'-phosphoryl)serine" evidence="25">
    <location>
        <position position="178"/>
    </location>
</feature>
<evidence type="ECO:0000256" key="3">
    <source>
        <dbReference type="ARBA" id="ARBA00012948"/>
    </source>
</evidence>